<feature type="region of interest" description="Disordered" evidence="2">
    <location>
        <begin position="23"/>
        <end position="81"/>
    </location>
</feature>
<feature type="compositionally biased region" description="Polar residues" evidence="2">
    <location>
        <begin position="692"/>
        <end position="714"/>
    </location>
</feature>
<evidence type="ECO:0000313" key="4">
    <source>
        <dbReference type="Proteomes" id="UP000241818"/>
    </source>
</evidence>
<feature type="region of interest" description="Disordered" evidence="2">
    <location>
        <begin position="281"/>
        <end position="315"/>
    </location>
</feature>
<name>A0A2T3APK1_AMORE</name>
<feature type="non-terminal residue" evidence="3">
    <location>
        <position position="1"/>
    </location>
</feature>
<dbReference type="EMBL" id="KZ679019">
    <property type="protein sequence ID" value="PSS06930.1"/>
    <property type="molecule type" value="Genomic_DNA"/>
</dbReference>
<dbReference type="InParanoid" id="A0A2T3APK1"/>
<evidence type="ECO:0000256" key="1">
    <source>
        <dbReference type="SAM" id="Coils"/>
    </source>
</evidence>
<protein>
    <submittedName>
        <fullName evidence="3">Uncharacterized protein</fullName>
    </submittedName>
</protein>
<dbReference type="OrthoDB" id="3532430at2759"/>
<dbReference type="Proteomes" id="UP000241818">
    <property type="component" value="Unassembled WGS sequence"/>
</dbReference>
<gene>
    <name evidence="3" type="ORF">M430DRAFT_110437</name>
</gene>
<keyword evidence="4" id="KW-1185">Reference proteome</keyword>
<proteinExistence type="predicted"/>
<feature type="region of interest" description="Disordered" evidence="2">
    <location>
        <begin position="691"/>
        <end position="714"/>
    </location>
</feature>
<keyword evidence="1" id="KW-0175">Coiled coil</keyword>
<organism evidence="3 4">
    <name type="scientific">Amorphotheca resinae ATCC 22711</name>
    <dbReference type="NCBI Taxonomy" id="857342"/>
    <lineage>
        <taxon>Eukaryota</taxon>
        <taxon>Fungi</taxon>
        <taxon>Dikarya</taxon>
        <taxon>Ascomycota</taxon>
        <taxon>Pezizomycotina</taxon>
        <taxon>Leotiomycetes</taxon>
        <taxon>Helotiales</taxon>
        <taxon>Amorphothecaceae</taxon>
        <taxon>Amorphotheca</taxon>
    </lineage>
</organism>
<evidence type="ECO:0000313" key="3">
    <source>
        <dbReference type="EMBL" id="PSS06930.1"/>
    </source>
</evidence>
<dbReference type="AlphaFoldDB" id="A0A2T3APK1"/>
<feature type="coiled-coil region" evidence="1">
    <location>
        <begin position="633"/>
        <end position="667"/>
    </location>
</feature>
<evidence type="ECO:0000256" key="2">
    <source>
        <dbReference type="SAM" id="MobiDB-lite"/>
    </source>
</evidence>
<feature type="compositionally biased region" description="Polar residues" evidence="2">
    <location>
        <begin position="281"/>
        <end position="310"/>
    </location>
</feature>
<accession>A0A2T3APK1</accession>
<feature type="compositionally biased region" description="Low complexity" evidence="2">
    <location>
        <begin position="27"/>
        <end position="38"/>
    </location>
</feature>
<feature type="region of interest" description="Disordered" evidence="2">
    <location>
        <begin position="225"/>
        <end position="251"/>
    </location>
</feature>
<dbReference type="RefSeq" id="XP_024716586.1">
    <property type="nucleotide sequence ID" value="XM_024861360.1"/>
</dbReference>
<sequence length="760" mass="85988">ISAMADLDIPNFADDDRPIALRKMRRSSSGVKSSRPRSNPQVLIPRSYGISSPPETPKKSRKRVRFSDPGPEIQSDLASSGLTPFIRRTSLSAPTSNRRHSAPIKLWNRAGYDVPLSGTIQFEPLRQVLDGRVRRRLRRNRLSEEVNNIEWDKRQEAKARKTEVEKLRKQLEQKDLEMQTMRDEQDLASQIEGESGISVNADITLGIKVRELEQQIVDLKAALQEKESDTTQDPNWTMAARDPFDFDDDDDDDNDMMITNYDEDFGEISMNDELMTTPTRLNTSLLSPPSTKLDTPYTSTSRSNGTQTTDPVPDPEKEALRAQLESLQSEISKLTSTIAFNDDNRSRLTEKLSQFLPVDESRDHSSLDSALDTVLTQLALSQAHAVEQSNAFSALSNEIASLGFSSCSGPEEMLATIAAQFRQARLDLEYLTPGEVVEGFENEKLLDMLVSRIRVLLQKVKESDDSIDQYHEQEVLLRQQINTHVSAFDDVQKELCLANTVVGDLRSEIQEKETTNERLRAALEGYRDEVKGLENLIERMEREEVLREEMFKSEVKEVEDRLQSEILRHDTTRASEEGKDIINMELERRLNAALQAKDLTIQQLQSSGIDREREHGEALALRDARILELRGEIERVNEALNSAHSTIMTLRKENNELETRVQDERTRGQFVVQSMREQLNRVLDTGLGYLNGDTSLQTPSTEGTTPDVGSSTSQQAVVRNGRFLDADLAKRSGKKRRRYDSGLGFLEEEDAGEMDMGVEV</sequence>
<dbReference type="STRING" id="857342.A0A2T3APK1"/>
<feature type="coiled-coil region" evidence="1">
    <location>
        <begin position="154"/>
        <end position="184"/>
    </location>
</feature>
<dbReference type="GeneID" id="36569441"/>
<feature type="coiled-coil region" evidence="1">
    <location>
        <begin position="502"/>
        <end position="543"/>
    </location>
</feature>
<reference evidence="3 4" key="1">
    <citation type="journal article" date="2018" name="New Phytol.">
        <title>Comparative genomics and transcriptomics depict ericoid mycorrhizal fungi as versatile saprotrophs and plant mutualists.</title>
        <authorList>
            <person name="Martino E."/>
            <person name="Morin E."/>
            <person name="Grelet G.A."/>
            <person name="Kuo A."/>
            <person name="Kohler A."/>
            <person name="Daghino S."/>
            <person name="Barry K.W."/>
            <person name="Cichocki N."/>
            <person name="Clum A."/>
            <person name="Dockter R.B."/>
            <person name="Hainaut M."/>
            <person name="Kuo R.C."/>
            <person name="LaButti K."/>
            <person name="Lindahl B.D."/>
            <person name="Lindquist E.A."/>
            <person name="Lipzen A."/>
            <person name="Khouja H.R."/>
            <person name="Magnuson J."/>
            <person name="Murat C."/>
            <person name="Ohm R.A."/>
            <person name="Singer S.W."/>
            <person name="Spatafora J.W."/>
            <person name="Wang M."/>
            <person name="Veneault-Fourrey C."/>
            <person name="Henrissat B."/>
            <person name="Grigoriev I.V."/>
            <person name="Martin F.M."/>
            <person name="Perotto S."/>
        </authorList>
    </citation>
    <scope>NUCLEOTIDE SEQUENCE [LARGE SCALE GENOMIC DNA]</scope>
    <source>
        <strain evidence="3 4">ATCC 22711</strain>
    </source>
</reference>